<evidence type="ECO:0000313" key="1">
    <source>
        <dbReference type="EMBL" id="PVX75703.1"/>
    </source>
</evidence>
<name>A0ABX5KE25_9BURK</name>
<accession>A0ABX5KE25</accession>
<evidence type="ECO:0008006" key="3">
    <source>
        <dbReference type="Google" id="ProtNLM"/>
    </source>
</evidence>
<keyword evidence="2" id="KW-1185">Reference proteome</keyword>
<gene>
    <name evidence="1" type="ORF">C7402_117115</name>
</gene>
<dbReference type="SUPFAM" id="SSF56112">
    <property type="entry name" value="Protein kinase-like (PK-like)"/>
    <property type="match status" value="1"/>
</dbReference>
<evidence type="ECO:0000313" key="2">
    <source>
        <dbReference type="Proteomes" id="UP000245712"/>
    </source>
</evidence>
<organism evidence="1 2">
    <name type="scientific">Paraburkholderia unamae</name>
    <dbReference type="NCBI Taxonomy" id="219649"/>
    <lineage>
        <taxon>Bacteria</taxon>
        <taxon>Pseudomonadati</taxon>
        <taxon>Pseudomonadota</taxon>
        <taxon>Betaproteobacteria</taxon>
        <taxon>Burkholderiales</taxon>
        <taxon>Burkholderiaceae</taxon>
        <taxon>Paraburkholderia</taxon>
    </lineage>
</organism>
<dbReference type="InterPro" id="IPR011009">
    <property type="entry name" value="Kinase-like_dom_sf"/>
</dbReference>
<protein>
    <recommendedName>
        <fullName evidence="3">Aminoglycoside phosphotransferase domain-containing protein</fullName>
    </recommendedName>
</protein>
<reference evidence="1 2" key="1">
    <citation type="submission" date="2018-05" db="EMBL/GenBank/DDBJ databases">
        <title>Genomic Encyclopedia of Type Strains, Phase IV (KMG-V): Genome sequencing to study the core and pangenomes of soil and plant-associated prokaryotes.</title>
        <authorList>
            <person name="Whitman W."/>
        </authorList>
    </citation>
    <scope>NUCLEOTIDE SEQUENCE [LARGE SCALE GENOMIC DNA]</scope>
    <source>
        <strain evidence="1 2">SCZa-39</strain>
    </source>
</reference>
<comment type="caution">
    <text evidence="1">The sequence shown here is derived from an EMBL/GenBank/DDBJ whole genome shotgun (WGS) entry which is preliminary data.</text>
</comment>
<proteinExistence type="predicted"/>
<sequence length="442" mass="49107">MNDPDRVVGDRSALPFPVSVEALREAGADFLTAAFRWTGALAQDNRVTAITGFTEFFGGGMGRKVSLSVAYARDDPGLHTHLFVKFTRDFGDPLRELFGPLMEPEVRFALLSRRSGFPVAVPTCYFADYHAATTTGILITERIEYGENGIEPRHDKCLDHELGNPVEHYRALTKAMARLAAYHKAGNFGLETQQAFPFDAQHIDPGSRIPYTPEQLQAKLAKLLDFVAQAPQLFPEHLRNGGFLNQFVNEAPFVLEHELAIRAALNESADHIALCHWNMNLDNAWFWRDARGELQAGLLDWGSVAQMNVAQAFYGMTCAAEAGFLHAHRRDLLALFVDEYRRGGGPAIDLDELAQLVRLSVAVLGIAWILDAPALIEREIGAIRAIEGRHDPALRNNFLARAQLQLLVVFLSEWQDDQIGAALREFARRAPEDRQASAAQPV</sequence>
<dbReference type="RefSeq" id="WP_116613378.1">
    <property type="nucleotide sequence ID" value="NZ_QEOB01000017.1"/>
</dbReference>
<dbReference type="Proteomes" id="UP000245712">
    <property type="component" value="Unassembled WGS sequence"/>
</dbReference>
<dbReference type="EMBL" id="QEOB01000017">
    <property type="protein sequence ID" value="PVX75703.1"/>
    <property type="molecule type" value="Genomic_DNA"/>
</dbReference>